<proteinExistence type="predicted"/>
<accession>A0A813F0M5</accession>
<sequence>MLARSACRLSALRRAGPLRAAYNPGERTRKQAFGFGDAAPPGAPGFGDEQLAPPESIKDTYKYISNNMLNMPKYKEIIEGIGYPGQKHSAGGLCTIGRIYYGPGRYDYGRPKMPKGWFANYFYPFWEFGHLMFVADRWVAIRCLRHFLGIAFCFIPLWYDMQCNKAMILDYKAQGHEW</sequence>
<evidence type="ECO:0000313" key="2">
    <source>
        <dbReference type="EMBL" id="CAE8605821.1"/>
    </source>
</evidence>
<organism evidence="2 4">
    <name type="scientific">Polarella glacialis</name>
    <name type="common">Dinoflagellate</name>
    <dbReference type="NCBI Taxonomy" id="89957"/>
    <lineage>
        <taxon>Eukaryota</taxon>
        <taxon>Sar</taxon>
        <taxon>Alveolata</taxon>
        <taxon>Dinophyceae</taxon>
        <taxon>Suessiales</taxon>
        <taxon>Suessiaceae</taxon>
        <taxon>Polarella</taxon>
    </lineage>
</organism>
<keyword evidence="4" id="KW-1185">Reference proteome</keyword>
<evidence type="ECO:0000313" key="3">
    <source>
        <dbReference type="EMBL" id="CAE8685483.1"/>
    </source>
</evidence>
<protein>
    <submittedName>
        <fullName evidence="2">Uncharacterized protein</fullName>
    </submittedName>
</protein>
<comment type="caution">
    <text evidence="2">The sequence shown here is derived from an EMBL/GenBank/DDBJ whole genome shotgun (WGS) entry which is preliminary data.</text>
</comment>
<dbReference type="AlphaFoldDB" id="A0A813F0M5"/>
<dbReference type="EMBL" id="CAJNNV010015955">
    <property type="protein sequence ID" value="CAE8604009.1"/>
    <property type="molecule type" value="Genomic_DNA"/>
</dbReference>
<name>A0A813F0M5_POLGL</name>
<evidence type="ECO:0000313" key="1">
    <source>
        <dbReference type="EMBL" id="CAE8604009.1"/>
    </source>
</evidence>
<dbReference type="EMBL" id="CAJNNW010026452">
    <property type="protein sequence ID" value="CAE8685483.1"/>
    <property type="molecule type" value="Genomic_DNA"/>
</dbReference>
<reference evidence="2" key="1">
    <citation type="submission" date="2021-02" db="EMBL/GenBank/DDBJ databases">
        <authorList>
            <person name="Dougan E. K."/>
            <person name="Rhodes N."/>
            <person name="Thang M."/>
            <person name="Chan C."/>
        </authorList>
    </citation>
    <scope>NUCLEOTIDE SEQUENCE</scope>
</reference>
<dbReference type="Proteomes" id="UP000654075">
    <property type="component" value="Unassembled WGS sequence"/>
</dbReference>
<dbReference type="EMBL" id="CAJNNV010018395">
    <property type="protein sequence ID" value="CAE8605821.1"/>
    <property type="molecule type" value="Genomic_DNA"/>
</dbReference>
<dbReference type="Proteomes" id="UP000626109">
    <property type="component" value="Unassembled WGS sequence"/>
</dbReference>
<evidence type="ECO:0000313" key="4">
    <source>
        <dbReference type="Proteomes" id="UP000654075"/>
    </source>
</evidence>
<gene>
    <name evidence="1" type="ORF">PGLA1383_LOCUS22203</name>
    <name evidence="2" type="ORF">PGLA1383_LOCUS23919</name>
    <name evidence="3" type="ORF">PGLA2088_LOCUS24484</name>
</gene>
<dbReference type="OrthoDB" id="420034at2759"/>